<dbReference type="Pfam" id="PF08241">
    <property type="entry name" value="Methyltransf_11"/>
    <property type="match status" value="1"/>
</dbReference>
<evidence type="ECO:0000259" key="1">
    <source>
        <dbReference type="Pfam" id="PF08241"/>
    </source>
</evidence>
<name>A0ABW0KG66_9BACL</name>
<dbReference type="InterPro" id="IPR029063">
    <property type="entry name" value="SAM-dependent_MTases_sf"/>
</dbReference>
<keyword evidence="3" id="KW-1185">Reference proteome</keyword>
<accession>A0ABW0KG66</accession>
<evidence type="ECO:0000313" key="2">
    <source>
        <dbReference type="EMBL" id="MFC5451742.1"/>
    </source>
</evidence>
<dbReference type="EMBL" id="JBHSMJ010000040">
    <property type="protein sequence ID" value="MFC5451742.1"/>
    <property type="molecule type" value="Genomic_DNA"/>
</dbReference>
<organism evidence="2 3">
    <name type="scientific">Paenibacillus aestuarii</name>
    <dbReference type="NCBI Taxonomy" id="516965"/>
    <lineage>
        <taxon>Bacteria</taxon>
        <taxon>Bacillati</taxon>
        <taxon>Bacillota</taxon>
        <taxon>Bacilli</taxon>
        <taxon>Bacillales</taxon>
        <taxon>Paenibacillaceae</taxon>
        <taxon>Paenibacillus</taxon>
    </lineage>
</organism>
<protein>
    <submittedName>
        <fullName evidence="2">Methyltransferase domain-containing protein</fullName>
    </submittedName>
</protein>
<gene>
    <name evidence="2" type="ORF">ACFPOG_26430</name>
</gene>
<dbReference type="Gene3D" id="3.40.50.150">
    <property type="entry name" value="Vaccinia Virus protein VP39"/>
    <property type="match status" value="1"/>
</dbReference>
<dbReference type="SUPFAM" id="SSF53335">
    <property type="entry name" value="S-adenosyl-L-methionine-dependent methyltransferases"/>
    <property type="match status" value="1"/>
</dbReference>
<reference evidence="3" key="1">
    <citation type="journal article" date="2019" name="Int. J. Syst. Evol. Microbiol.">
        <title>The Global Catalogue of Microorganisms (GCM) 10K type strain sequencing project: providing services to taxonomists for standard genome sequencing and annotation.</title>
        <authorList>
            <consortium name="The Broad Institute Genomics Platform"/>
            <consortium name="The Broad Institute Genome Sequencing Center for Infectious Disease"/>
            <person name="Wu L."/>
            <person name="Ma J."/>
        </authorList>
    </citation>
    <scope>NUCLEOTIDE SEQUENCE [LARGE SCALE GENOMIC DNA]</scope>
    <source>
        <strain evidence="3">KACC 11904</strain>
    </source>
</reference>
<keyword evidence="2" id="KW-0489">Methyltransferase</keyword>
<feature type="domain" description="Methyltransferase type 11" evidence="1">
    <location>
        <begin position="136"/>
        <end position="194"/>
    </location>
</feature>
<proteinExistence type="predicted"/>
<dbReference type="Proteomes" id="UP001596044">
    <property type="component" value="Unassembled WGS sequence"/>
</dbReference>
<evidence type="ECO:0000313" key="3">
    <source>
        <dbReference type="Proteomes" id="UP001596044"/>
    </source>
</evidence>
<dbReference type="InterPro" id="IPR013216">
    <property type="entry name" value="Methyltransf_11"/>
</dbReference>
<dbReference type="GO" id="GO:0008168">
    <property type="term" value="F:methyltransferase activity"/>
    <property type="evidence" value="ECO:0007669"/>
    <property type="project" value="UniProtKB-KW"/>
</dbReference>
<comment type="caution">
    <text evidence="2">The sequence shown here is derived from an EMBL/GenBank/DDBJ whole genome shotgun (WGS) entry which is preliminary data.</text>
</comment>
<dbReference type="GO" id="GO:0032259">
    <property type="term" value="P:methylation"/>
    <property type="evidence" value="ECO:0007669"/>
    <property type="project" value="UniProtKB-KW"/>
</dbReference>
<dbReference type="RefSeq" id="WP_270880050.1">
    <property type="nucleotide sequence ID" value="NZ_JAQFVF010000027.1"/>
</dbReference>
<sequence>MEKKTVYEQAGVAMTSRSFAEYERMFMLNADELQGKRVLDVAGGASSFTADARRQGILAEAADPLYAMAPATIAEHGRQEVEVVAAKLDKLRDVYDWSYYGSVEAHRAGREESLRRFVEDFAEQNVSGQSSNSVNSLDSRYHIAQLPELPFADQTFDLVLCSHFLFLYEEQFDYAFHQAAVRELLRVCKAGGEVRIYPLLSFRTEEYAKLKLLLDDLHKLGFVPNKRKANLPFLPNSEYFVNISKPSCTDFQNLEK</sequence>
<keyword evidence="2" id="KW-0808">Transferase</keyword>